<name>B9Z1X2_9NEIS</name>
<evidence type="ECO:0000256" key="1">
    <source>
        <dbReference type="ARBA" id="ARBA00009437"/>
    </source>
</evidence>
<dbReference type="Pfam" id="PF03466">
    <property type="entry name" value="LysR_substrate"/>
    <property type="match status" value="1"/>
</dbReference>
<dbReference type="Proteomes" id="UP000003165">
    <property type="component" value="Unassembled WGS sequence"/>
</dbReference>
<dbReference type="PANTHER" id="PTHR30126">
    <property type="entry name" value="HTH-TYPE TRANSCRIPTIONAL REGULATOR"/>
    <property type="match status" value="1"/>
</dbReference>
<organism evidence="6 7">
    <name type="scientific">Pseudogulbenkiania ferrooxidans 2002</name>
    <dbReference type="NCBI Taxonomy" id="279714"/>
    <lineage>
        <taxon>Bacteria</taxon>
        <taxon>Pseudomonadati</taxon>
        <taxon>Pseudomonadota</taxon>
        <taxon>Betaproteobacteria</taxon>
        <taxon>Neisseriales</taxon>
        <taxon>Chromobacteriaceae</taxon>
        <taxon>Pseudogulbenkiania</taxon>
    </lineage>
</organism>
<protein>
    <submittedName>
        <fullName evidence="6">Transcriptional regulator, LysR family</fullName>
    </submittedName>
</protein>
<evidence type="ECO:0000256" key="2">
    <source>
        <dbReference type="ARBA" id="ARBA00023015"/>
    </source>
</evidence>
<dbReference type="InterPro" id="IPR036390">
    <property type="entry name" value="WH_DNA-bd_sf"/>
</dbReference>
<dbReference type="Gene3D" id="1.10.10.10">
    <property type="entry name" value="Winged helix-like DNA-binding domain superfamily/Winged helix DNA-binding domain"/>
    <property type="match status" value="1"/>
</dbReference>
<dbReference type="RefSeq" id="WP_008953377.1">
    <property type="nucleotide sequence ID" value="NZ_ACIS01000003.1"/>
</dbReference>
<dbReference type="InterPro" id="IPR000847">
    <property type="entry name" value="LysR_HTH_N"/>
</dbReference>
<dbReference type="EMBL" id="ACIS01000003">
    <property type="protein sequence ID" value="EEG09417.1"/>
    <property type="molecule type" value="Genomic_DNA"/>
</dbReference>
<dbReference type="GO" id="GO:0003700">
    <property type="term" value="F:DNA-binding transcription factor activity"/>
    <property type="evidence" value="ECO:0007669"/>
    <property type="project" value="InterPro"/>
</dbReference>
<evidence type="ECO:0000313" key="6">
    <source>
        <dbReference type="EMBL" id="EEG09417.1"/>
    </source>
</evidence>
<keyword evidence="4" id="KW-0804">Transcription</keyword>
<dbReference type="GO" id="GO:0000976">
    <property type="term" value="F:transcription cis-regulatory region binding"/>
    <property type="evidence" value="ECO:0007669"/>
    <property type="project" value="TreeGrafter"/>
</dbReference>
<keyword evidence="3" id="KW-0238">DNA-binding</keyword>
<dbReference type="PROSITE" id="PS50931">
    <property type="entry name" value="HTH_LYSR"/>
    <property type="match status" value="1"/>
</dbReference>
<dbReference type="InterPro" id="IPR005119">
    <property type="entry name" value="LysR_subst-bd"/>
</dbReference>
<accession>B9Z1X2</accession>
<reference evidence="6 7" key="1">
    <citation type="submission" date="2009-02" db="EMBL/GenBank/DDBJ databases">
        <title>Sequencing of the draft genome and assembly of Lutiella nitroferrum 2002.</title>
        <authorList>
            <consortium name="US DOE Joint Genome Institute (JGI-PGF)"/>
            <person name="Lucas S."/>
            <person name="Copeland A."/>
            <person name="Lapidus A."/>
            <person name="Glavina del Rio T."/>
            <person name="Tice H."/>
            <person name="Bruce D."/>
            <person name="Goodwin L."/>
            <person name="Pitluck S."/>
            <person name="Larimer F."/>
            <person name="Land M.L."/>
            <person name="Hauser L."/>
            <person name="Coates J.D."/>
        </authorList>
    </citation>
    <scope>NUCLEOTIDE SEQUENCE [LARGE SCALE GENOMIC DNA]</scope>
    <source>
        <strain evidence="6 7">2002</strain>
    </source>
</reference>
<dbReference type="PRINTS" id="PR00039">
    <property type="entry name" value="HTHLYSR"/>
</dbReference>
<dbReference type="FunFam" id="1.10.10.10:FF:000001">
    <property type="entry name" value="LysR family transcriptional regulator"/>
    <property type="match status" value="1"/>
</dbReference>
<dbReference type="PANTHER" id="PTHR30126:SF94">
    <property type="entry name" value="LYSR FAMILY TRANSCRIPTIONAL REGULATOR"/>
    <property type="match status" value="1"/>
</dbReference>
<feature type="domain" description="HTH lysR-type" evidence="5">
    <location>
        <begin position="1"/>
        <end position="58"/>
    </location>
</feature>
<sequence precursor="true">MTLKQLDAFFCAATCTSFAVAAERLHLSLSSLSKRIAELEQSLGESLFDRSGHRAVLTPAGARLLPHAAEVLQSADRLVLALGKDSGLTGRCRFGVGELAALTWLPKLLTQAREAFPRLVLEPYVDIGTVLEQRVSDGELDFAVVAGRSSRSTVLSQPVGQAHFLWVASPALVGASRVLSAELLRALPLITLHLGAGTTRLLDDWLGTQPVEIERRLTCNGWGAVAGMLVDGVGIGFLPEGWAHALSRRGQLCIVESQPALAPLHYTFQSRRDDTRLVVLKLRDMVSRVADFSATSGLF</sequence>
<comment type="similarity">
    <text evidence="1">Belongs to the LysR transcriptional regulatory family.</text>
</comment>
<keyword evidence="7" id="KW-1185">Reference proteome</keyword>
<dbReference type="eggNOG" id="COG0583">
    <property type="taxonomic scope" value="Bacteria"/>
</dbReference>
<dbReference type="SUPFAM" id="SSF53850">
    <property type="entry name" value="Periplasmic binding protein-like II"/>
    <property type="match status" value="1"/>
</dbReference>
<dbReference type="AlphaFoldDB" id="B9Z1X2"/>
<gene>
    <name evidence="6" type="ORF">FuraDRAFT_1357</name>
</gene>
<dbReference type="CDD" id="cd05466">
    <property type="entry name" value="PBP2_LTTR_substrate"/>
    <property type="match status" value="1"/>
</dbReference>
<comment type="caution">
    <text evidence="6">The sequence shown here is derived from an EMBL/GenBank/DDBJ whole genome shotgun (WGS) entry which is preliminary data.</text>
</comment>
<dbReference type="InterPro" id="IPR036388">
    <property type="entry name" value="WH-like_DNA-bd_sf"/>
</dbReference>
<evidence type="ECO:0000256" key="4">
    <source>
        <dbReference type="ARBA" id="ARBA00023163"/>
    </source>
</evidence>
<dbReference type="Gene3D" id="3.40.190.10">
    <property type="entry name" value="Periplasmic binding protein-like II"/>
    <property type="match status" value="2"/>
</dbReference>
<keyword evidence="2" id="KW-0805">Transcription regulation</keyword>
<dbReference type="Pfam" id="PF00126">
    <property type="entry name" value="HTH_1"/>
    <property type="match status" value="1"/>
</dbReference>
<dbReference type="SUPFAM" id="SSF46785">
    <property type="entry name" value="Winged helix' DNA-binding domain"/>
    <property type="match status" value="1"/>
</dbReference>
<proteinExistence type="inferred from homology"/>
<evidence type="ECO:0000259" key="5">
    <source>
        <dbReference type="PROSITE" id="PS50931"/>
    </source>
</evidence>
<evidence type="ECO:0000256" key="3">
    <source>
        <dbReference type="ARBA" id="ARBA00023125"/>
    </source>
</evidence>
<evidence type="ECO:0000313" key="7">
    <source>
        <dbReference type="Proteomes" id="UP000003165"/>
    </source>
</evidence>